<evidence type="ECO:0000313" key="1">
    <source>
        <dbReference type="EMBL" id="WTP53535.1"/>
    </source>
</evidence>
<evidence type="ECO:0000313" key="2">
    <source>
        <dbReference type="Proteomes" id="UP001432166"/>
    </source>
</evidence>
<evidence type="ECO:0008006" key="3">
    <source>
        <dbReference type="Google" id="ProtNLM"/>
    </source>
</evidence>
<gene>
    <name evidence="1" type="ORF">OG288_37585</name>
</gene>
<dbReference type="EMBL" id="CP108133">
    <property type="protein sequence ID" value="WTP53535.1"/>
    <property type="molecule type" value="Genomic_DNA"/>
</dbReference>
<proteinExistence type="predicted"/>
<name>A0ABZ1JUX9_9ACTN</name>
<accession>A0ABZ1JUX9</accession>
<dbReference type="Proteomes" id="UP001432166">
    <property type="component" value="Chromosome"/>
</dbReference>
<reference evidence="1" key="1">
    <citation type="submission" date="2022-10" db="EMBL/GenBank/DDBJ databases">
        <title>The complete genomes of actinobacterial strains from the NBC collection.</title>
        <authorList>
            <person name="Joergensen T.S."/>
            <person name="Alvarez Arevalo M."/>
            <person name="Sterndorff E.B."/>
            <person name="Faurdal D."/>
            <person name="Vuksanovic O."/>
            <person name="Mourched A.-S."/>
            <person name="Charusanti P."/>
            <person name="Shaw S."/>
            <person name="Blin K."/>
            <person name="Weber T."/>
        </authorList>
    </citation>
    <scope>NUCLEOTIDE SEQUENCE</scope>
    <source>
        <strain evidence="1">NBC_00189</strain>
    </source>
</reference>
<keyword evidence="2" id="KW-1185">Reference proteome</keyword>
<protein>
    <recommendedName>
        <fullName evidence="3">Transposase</fullName>
    </recommendedName>
</protein>
<organism evidence="1 2">
    <name type="scientific">Streptomyces tauricus</name>
    <dbReference type="NCBI Taxonomy" id="68274"/>
    <lineage>
        <taxon>Bacteria</taxon>
        <taxon>Bacillati</taxon>
        <taxon>Actinomycetota</taxon>
        <taxon>Actinomycetes</taxon>
        <taxon>Kitasatosporales</taxon>
        <taxon>Streptomycetaceae</taxon>
        <taxon>Streptomyces</taxon>
        <taxon>Streptomyces aurantiacus group</taxon>
    </lineage>
</organism>
<sequence length="110" mass="12458">MNRSGRPRHGNTNLKRVLGVAALAAIRSRDTYYAVFFRRISARQGGKRALVAVMHKIPIAVWLVLHDHVPYRELGADHFTRRDAARAIRRMLKEANTLGLTIRFEPVATA</sequence>